<dbReference type="OrthoDB" id="8750132at2"/>
<evidence type="ECO:0000259" key="3">
    <source>
        <dbReference type="Pfam" id="PF14237"/>
    </source>
</evidence>
<sequence>MQENQDSGARVWWYANGTQQHGPISAHELKRIAAEGGLQPDALVWREGMAEWIAASSVRGLMPETPPPAPAPDFTEVSPAPAPGAPPAWAAASARPVDNEAPWFAVSTRKLLVMSIFTFSFYSLYWFYKQWWRVKQREGSDILPFWRAVFAIFFAHSLFKRIRAEADAARLPHSFEAGTMAVAFIVLSLVGNFLPGPLTLVAMLSVLTLTPAQELANRINAQVAPDHPRNDRYSSLNITGMVLGGLMLVMAFLGSMLPEEAAEEAPRRKPGSSAPVALSAPDSLQA</sequence>
<feature type="transmembrane region" description="Helical" evidence="2">
    <location>
        <begin position="238"/>
        <end position="258"/>
    </location>
</feature>
<gene>
    <name evidence="4" type="ORF">C3942_03670</name>
</gene>
<comment type="caution">
    <text evidence="4">The sequence shown here is derived from an EMBL/GenBank/DDBJ whole genome shotgun (WGS) entry which is preliminary data.</text>
</comment>
<dbReference type="EMBL" id="PSNW01000001">
    <property type="protein sequence ID" value="PPE75990.1"/>
    <property type="molecule type" value="Genomic_DNA"/>
</dbReference>
<dbReference type="AlphaFoldDB" id="A0A2S5TLW7"/>
<feature type="transmembrane region" description="Helical" evidence="2">
    <location>
        <begin position="143"/>
        <end position="159"/>
    </location>
</feature>
<keyword evidence="2" id="KW-0472">Membrane</keyword>
<dbReference type="RefSeq" id="WP_104228955.1">
    <property type="nucleotide sequence ID" value="NZ_PSNW01000001.1"/>
</dbReference>
<feature type="transmembrane region" description="Helical" evidence="2">
    <location>
        <begin position="180"/>
        <end position="207"/>
    </location>
</feature>
<name>A0A2S5TLW7_9GAMM</name>
<evidence type="ECO:0000313" key="4">
    <source>
        <dbReference type="EMBL" id="PPE75990.1"/>
    </source>
</evidence>
<protein>
    <recommendedName>
        <fullName evidence="3">GYF domain-containing protein</fullName>
    </recommendedName>
</protein>
<keyword evidence="2" id="KW-1133">Transmembrane helix</keyword>
<feature type="domain" description="GYF" evidence="3">
    <location>
        <begin position="12"/>
        <end position="61"/>
    </location>
</feature>
<feature type="transmembrane region" description="Helical" evidence="2">
    <location>
        <begin position="111"/>
        <end position="128"/>
    </location>
</feature>
<organism evidence="4 5">
    <name type="scientific">Solimonas fluminis</name>
    <dbReference type="NCBI Taxonomy" id="2086571"/>
    <lineage>
        <taxon>Bacteria</taxon>
        <taxon>Pseudomonadati</taxon>
        <taxon>Pseudomonadota</taxon>
        <taxon>Gammaproteobacteria</taxon>
        <taxon>Nevskiales</taxon>
        <taxon>Nevskiaceae</taxon>
        <taxon>Solimonas</taxon>
    </lineage>
</organism>
<dbReference type="Pfam" id="PF14237">
    <property type="entry name" value="GYF_2"/>
    <property type="match status" value="1"/>
</dbReference>
<evidence type="ECO:0000256" key="1">
    <source>
        <dbReference type="SAM" id="MobiDB-lite"/>
    </source>
</evidence>
<dbReference type="Proteomes" id="UP000238220">
    <property type="component" value="Unassembled WGS sequence"/>
</dbReference>
<proteinExistence type="predicted"/>
<reference evidence="4 5" key="1">
    <citation type="submission" date="2018-02" db="EMBL/GenBank/DDBJ databases">
        <title>Genome sequencing of Solimonas sp. HR-BB.</title>
        <authorList>
            <person name="Lee Y."/>
            <person name="Jeon C.O."/>
        </authorList>
    </citation>
    <scope>NUCLEOTIDE SEQUENCE [LARGE SCALE GENOMIC DNA]</scope>
    <source>
        <strain evidence="4 5">HR-BB</strain>
    </source>
</reference>
<dbReference type="InterPro" id="IPR025640">
    <property type="entry name" value="GYF_2"/>
</dbReference>
<keyword evidence="2" id="KW-0812">Transmembrane</keyword>
<evidence type="ECO:0000313" key="5">
    <source>
        <dbReference type="Proteomes" id="UP000238220"/>
    </source>
</evidence>
<evidence type="ECO:0000256" key="2">
    <source>
        <dbReference type="SAM" id="Phobius"/>
    </source>
</evidence>
<keyword evidence="5" id="KW-1185">Reference proteome</keyword>
<accession>A0A2S5TLW7</accession>
<feature type="region of interest" description="Disordered" evidence="1">
    <location>
        <begin position="261"/>
        <end position="286"/>
    </location>
</feature>